<dbReference type="PROSITE" id="PS00409">
    <property type="entry name" value="PROKAR_NTER_METHYL"/>
    <property type="match status" value="1"/>
</dbReference>
<dbReference type="AlphaFoldDB" id="A0A3B1CQE8"/>
<feature type="transmembrane region" description="Helical" evidence="1">
    <location>
        <begin position="6"/>
        <end position="30"/>
    </location>
</feature>
<reference evidence="2" key="1">
    <citation type="submission" date="2018-06" db="EMBL/GenBank/DDBJ databases">
        <authorList>
            <person name="Zhirakovskaya E."/>
        </authorList>
    </citation>
    <scope>NUCLEOTIDE SEQUENCE</scope>
</reference>
<dbReference type="EMBL" id="UOGF01000018">
    <property type="protein sequence ID" value="VAX26893.1"/>
    <property type="molecule type" value="Genomic_DNA"/>
</dbReference>
<proteinExistence type="predicted"/>
<gene>
    <name evidence="2" type="ORF">MNBD_NITROSPIRAE01-833</name>
</gene>
<keyword evidence="1" id="KW-0472">Membrane</keyword>
<keyword evidence="1" id="KW-0812">Transmembrane</keyword>
<evidence type="ECO:0000256" key="1">
    <source>
        <dbReference type="SAM" id="Phobius"/>
    </source>
</evidence>
<dbReference type="NCBIfam" id="TIGR02532">
    <property type="entry name" value="IV_pilin_GFxxxE"/>
    <property type="match status" value="1"/>
</dbReference>
<organism evidence="2">
    <name type="scientific">hydrothermal vent metagenome</name>
    <dbReference type="NCBI Taxonomy" id="652676"/>
    <lineage>
        <taxon>unclassified sequences</taxon>
        <taxon>metagenomes</taxon>
        <taxon>ecological metagenomes</taxon>
    </lineage>
</organism>
<accession>A0A3B1CQE8</accession>
<keyword evidence="1" id="KW-1133">Transmembrane helix</keyword>
<name>A0A3B1CQE8_9ZZZZ</name>
<evidence type="ECO:0008006" key="3">
    <source>
        <dbReference type="Google" id="ProtNLM"/>
    </source>
</evidence>
<dbReference type="SUPFAM" id="SSF54523">
    <property type="entry name" value="Pili subunits"/>
    <property type="match status" value="1"/>
</dbReference>
<dbReference type="InterPro" id="IPR012902">
    <property type="entry name" value="N_methyl_site"/>
</dbReference>
<dbReference type="Pfam" id="PF07963">
    <property type="entry name" value="N_methyl"/>
    <property type="match status" value="1"/>
</dbReference>
<dbReference type="InterPro" id="IPR045584">
    <property type="entry name" value="Pilin-like"/>
</dbReference>
<evidence type="ECO:0000313" key="2">
    <source>
        <dbReference type="EMBL" id="VAX26893.1"/>
    </source>
</evidence>
<dbReference type="Gene3D" id="3.30.700.10">
    <property type="entry name" value="Glycoprotein, Type 4 Pilin"/>
    <property type="match status" value="1"/>
</dbReference>
<protein>
    <recommendedName>
        <fullName evidence="3">Type IV pilus biogenesis protein PilE</fullName>
    </recommendedName>
</protein>
<sequence>MNNNRGVTLIELVIILVVIAIVASLAVPIYTRYLAKSQQTEAQSNLGAIYVGMLAYSAPLELDGFEGATLDKIAFSTDGMSRYAYSIVNVSVGSFIARAIGISGQVVGDVWEIDETKEIRDLNPDFNQ</sequence>